<keyword evidence="6 8" id="KW-0804">Transcription</keyword>
<gene>
    <name evidence="9" type="ORF">RCC_02976</name>
</gene>
<evidence type="ECO:0000256" key="8">
    <source>
        <dbReference type="RuleBase" id="RU364129"/>
    </source>
</evidence>
<reference evidence="9 10" key="1">
    <citation type="submission" date="2016-03" db="EMBL/GenBank/DDBJ databases">
        <authorList>
            <person name="Ploux O."/>
        </authorList>
    </citation>
    <scope>NUCLEOTIDE SEQUENCE [LARGE SCALE GENOMIC DNA]</scope>
    <source>
        <strain evidence="9 10">URUG2</strain>
    </source>
</reference>
<protein>
    <recommendedName>
        <fullName evidence="3 8">Mediator of RNA polymerase II transcription subunit 31</fullName>
    </recommendedName>
</protein>
<evidence type="ECO:0000313" key="9">
    <source>
        <dbReference type="EMBL" id="CZT17145.1"/>
    </source>
</evidence>
<dbReference type="GO" id="GO:0003712">
    <property type="term" value="F:transcription coregulator activity"/>
    <property type="evidence" value="ECO:0007669"/>
    <property type="project" value="InterPro"/>
</dbReference>
<dbReference type="PANTHER" id="PTHR13186">
    <property type="entry name" value="MEDIATOR OF RNA POLYMERASE II TRANSCRIPTION SUBUNIT 31"/>
    <property type="match status" value="1"/>
</dbReference>
<evidence type="ECO:0000256" key="7">
    <source>
        <dbReference type="ARBA" id="ARBA00023242"/>
    </source>
</evidence>
<dbReference type="GO" id="GO:0006355">
    <property type="term" value="P:regulation of DNA-templated transcription"/>
    <property type="evidence" value="ECO:0007669"/>
    <property type="project" value="InterPro"/>
</dbReference>
<evidence type="ECO:0000256" key="1">
    <source>
        <dbReference type="ARBA" id="ARBA00004123"/>
    </source>
</evidence>
<dbReference type="InterPro" id="IPR008831">
    <property type="entry name" value="Mediator_Med31"/>
</dbReference>
<comment type="subcellular location">
    <subcellularLocation>
        <location evidence="1 8">Nucleus</location>
    </subcellularLocation>
</comment>
<dbReference type="EMBL" id="FJUY01000003">
    <property type="protein sequence ID" value="CZT17145.1"/>
    <property type="molecule type" value="Genomic_DNA"/>
</dbReference>
<dbReference type="InterPro" id="IPR038089">
    <property type="entry name" value="Med31_sf"/>
</dbReference>
<dbReference type="Gene3D" id="1.10.10.1340">
    <property type="entry name" value="Mediator of RNA polymerase II, submodule Med31 (Soh1)"/>
    <property type="match status" value="1"/>
</dbReference>
<comment type="function">
    <text evidence="8">Component of the Mediator complex, a coactivator involved in the regulated transcription of nearly all RNA polymerase II-dependent genes. Mediator functions as a bridge to convey information from gene-specific regulatory proteins to the basal RNA polymerase II transcription machinery. Mediator is recruited to promoters by direct interactions with regulatory proteins and serves as a scaffold for the assembly of a functional preinitiation complex with RNA polymerase II and the general transcription factors.</text>
</comment>
<evidence type="ECO:0000313" key="10">
    <source>
        <dbReference type="Proteomes" id="UP000225277"/>
    </source>
</evidence>
<dbReference type="OrthoDB" id="10257739at2759"/>
<accession>A0A2D3UTC1</accession>
<evidence type="ECO:0000256" key="2">
    <source>
        <dbReference type="ARBA" id="ARBA00006378"/>
    </source>
</evidence>
<sequence>MEEEDQRLSDSTAPSRPTIYYGGHDRFELELEVSLPPGDHNERWREAVACHMLPLLVASRRMHVTYGARHNFVQMLSNPLYLQHLATQKLLDNEEFIAYLKYLQYFREPKYLRHLMYPGPTLRALELLQEERFRKDILIPEVMSRMVEEGFRASTSA</sequence>
<dbReference type="STRING" id="112498.A0A2D3UTC1"/>
<comment type="subunit">
    <text evidence="8">Component of the Mediator complex.</text>
</comment>
<comment type="similarity">
    <text evidence="2 8">Belongs to the Mediator complex subunit 31 family.</text>
</comment>
<dbReference type="GO" id="GO:0016592">
    <property type="term" value="C:mediator complex"/>
    <property type="evidence" value="ECO:0007669"/>
    <property type="project" value="InterPro"/>
</dbReference>
<keyword evidence="5 8" id="KW-0010">Activator</keyword>
<organism evidence="9 10">
    <name type="scientific">Ramularia collo-cygni</name>
    <dbReference type="NCBI Taxonomy" id="112498"/>
    <lineage>
        <taxon>Eukaryota</taxon>
        <taxon>Fungi</taxon>
        <taxon>Dikarya</taxon>
        <taxon>Ascomycota</taxon>
        <taxon>Pezizomycotina</taxon>
        <taxon>Dothideomycetes</taxon>
        <taxon>Dothideomycetidae</taxon>
        <taxon>Mycosphaerellales</taxon>
        <taxon>Mycosphaerellaceae</taxon>
        <taxon>Ramularia</taxon>
    </lineage>
</organism>
<keyword evidence="4 8" id="KW-0805">Transcription regulation</keyword>
<dbReference type="RefSeq" id="XP_023624038.1">
    <property type="nucleotide sequence ID" value="XM_023768270.1"/>
</dbReference>
<dbReference type="GeneID" id="35598187"/>
<dbReference type="AlphaFoldDB" id="A0A2D3UTC1"/>
<keyword evidence="7 8" id="KW-0539">Nucleus</keyword>
<name>A0A2D3UTC1_9PEZI</name>
<dbReference type="Proteomes" id="UP000225277">
    <property type="component" value="Unassembled WGS sequence"/>
</dbReference>
<evidence type="ECO:0000256" key="3">
    <source>
        <dbReference type="ARBA" id="ARBA00019660"/>
    </source>
</evidence>
<evidence type="ECO:0000256" key="6">
    <source>
        <dbReference type="ARBA" id="ARBA00023163"/>
    </source>
</evidence>
<dbReference type="Pfam" id="PF05669">
    <property type="entry name" value="Med31"/>
    <property type="match status" value="1"/>
</dbReference>
<keyword evidence="10" id="KW-1185">Reference proteome</keyword>
<evidence type="ECO:0000256" key="4">
    <source>
        <dbReference type="ARBA" id="ARBA00023015"/>
    </source>
</evidence>
<proteinExistence type="inferred from homology"/>
<evidence type="ECO:0000256" key="5">
    <source>
        <dbReference type="ARBA" id="ARBA00023159"/>
    </source>
</evidence>